<sequence length="370" mass="41390">MSDTQSAAPSRPQLARVQGRKRSFGRVFERIRTVFRRRDGVVCDAPSQLAIPEDATHTITAVAPTAISKDGHNDWILSGPSADLVVDDEENIPGSTEEPLISLATLSRKDTCIPETKARQLFERHGLTYHMRRLSDAEPAAKLRRVEKPVRMRVRWTCHSCNADFGAKKTCETCGHDRCLECTRIPNKKSKVVDTTTAILAATDAHPHAAVVSAVPAKQPTWQCTIQIGRPRVDSRLLSTTSRSHCHECDQPFESDQTRCSNCQHETCILCPVIAHEQPTTQTVPVVERVYKKPRQRVRYNCEHCNIQFTGRQECSGCGHERCETCPRFPPRKPKLVPNSDPAWIELQAKLATHNVAEPATTIETPLARL</sequence>
<dbReference type="EMBL" id="CP051141">
    <property type="protein sequence ID" value="QIW99678.1"/>
    <property type="molecule type" value="Genomic_DNA"/>
</dbReference>
<gene>
    <name evidence="1" type="ORF">AMS68_005196</name>
</gene>
<dbReference type="AlphaFoldDB" id="A0A6H0XYI0"/>
<proteinExistence type="predicted"/>
<reference evidence="1 2" key="1">
    <citation type="journal article" date="2016" name="Sci. Rep.">
        <title>Peltaster fructicola genome reveals evolution from an invasive phytopathogen to an ectophytic parasite.</title>
        <authorList>
            <person name="Xu C."/>
            <person name="Chen H."/>
            <person name="Gleason M.L."/>
            <person name="Xu J.R."/>
            <person name="Liu H."/>
            <person name="Zhang R."/>
            <person name="Sun G."/>
        </authorList>
    </citation>
    <scope>NUCLEOTIDE SEQUENCE [LARGE SCALE GENOMIC DNA]</scope>
    <source>
        <strain evidence="1 2">LNHT1506</strain>
    </source>
</reference>
<name>A0A6H0XYI0_9PEZI</name>
<dbReference type="OrthoDB" id="5370011at2759"/>
<dbReference type="Proteomes" id="UP000503462">
    <property type="component" value="Chromosome 3"/>
</dbReference>
<accession>A0A6H0XYI0</accession>
<evidence type="ECO:0000313" key="2">
    <source>
        <dbReference type="Proteomes" id="UP000503462"/>
    </source>
</evidence>
<protein>
    <submittedName>
        <fullName evidence="1">Uncharacterized protein</fullName>
    </submittedName>
</protein>
<organism evidence="1 2">
    <name type="scientific">Peltaster fructicola</name>
    <dbReference type="NCBI Taxonomy" id="286661"/>
    <lineage>
        <taxon>Eukaryota</taxon>
        <taxon>Fungi</taxon>
        <taxon>Dikarya</taxon>
        <taxon>Ascomycota</taxon>
        <taxon>Pezizomycotina</taxon>
        <taxon>Dothideomycetes</taxon>
        <taxon>Dothideomycetes incertae sedis</taxon>
        <taxon>Peltaster</taxon>
    </lineage>
</organism>
<evidence type="ECO:0000313" key="1">
    <source>
        <dbReference type="EMBL" id="QIW99678.1"/>
    </source>
</evidence>
<keyword evidence="2" id="KW-1185">Reference proteome</keyword>